<dbReference type="CDD" id="cd22157">
    <property type="entry name" value="F-box_AtFBW1-like"/>
    <property type="match status" value="1"/>
</dbReference>
<dbReference type="EMBL" id="JAEFBK010000007">
    <property type="protein sequence ID" value="KAG7585423.1"/>
    <property type="molecule type" value="Genomic_DNA"/>
</dbReference>
<dbReference type="PANTHER" id="PTHR31672:SF13">
    <property type="entry name" value="F-BOX PROTEIN CPR30-LIKE"/>
    <property type="match status" value="1"/>
</dbReference>
<name>A0A8T2BHN4_9BRAS</name>
<dbReference type="PROSITE" id="PS50181">
    <property type="entry name" value="FBOX"/>
    <property type="match status" value="1"/>
</dbReference>
<dbReference type="Proteomes" id="UP000694240">
    <property type="component" value="Chromosome 7"/>
</dbReference>
<dbReference type="Pfam" id="PF00646">
    <property type="entry name" value="F-box"/>
    <property type="match status" value="1"/>
</dbReference>
<accession>A0A8T2BHN4</accession>
<dbReference type="InterPro" id="IPR050796">
    <property type="entry name" value="SCF_F-box_component"/>
</dbReference>
<keyword evidence="3" id="KW-1185">Reference proteome</keyword>
<comment type="caution">
    <text evidence="2">The sequence shown here is derived from an EMBL/GenBank/DDBJ whole genome shotgun (WGS) entry which is preliminary data.</text>
</comment>
<reference evidence="2 3" key="1">
    <citation type="submission" date="2020-12" db="EMBL/GenBank/DDBJ databases">
        <title>Concerted genomic and epigenomic changes stabilize Arabidopsis allopolyploids.</title>
        <authorList>
            <person name="Chen Z."/>
        </authorList>
    </citation>
    <scope>NUCLEOTIDE SEQUENCE [LARGE SCALE GENOMIC DNA]</scope>
    <source>
        <strain evidence="2">Allo738</strain>
        <tissue evidence="2">Leaf</tissue>
    </source>
</reference>
<gene>
    <name evidence="2" type="ORF">ISN45_Aa02g007860</name>
</gene>
<dbReference type="SMART" id="SM00256">
    <property type="entry name" value="FBOX"/>
    <property type="match status" value="1"/>
</dbReference>
<feature type="domain" description="F-box" evidence="1">
    <location>
        <begin position="13"/>
        <end position="59"/>
    </location>
</feature>
<dbReference type="InterPro" id="IPR001810">
    <property type="entry name" value="F-box_dom"/>
</dbReference>
<proteinExistence type="predicted"/>
<protein>
    <submittedName>
        <fullName evidence="2">F-box domain</fullName>
    </submittedName>
</protein>
<evidence type="ECO:0000313" key="3">
    <source>
        <dbReference type="Proteomes" id="UP000694240"/>
    </source>
</evidence>
<sequence length="402" mass="46326">MAPEMRRMSRKRRLMMKSLPHDVVERILERLVVKSLLRFKAVSKQWKSTIESTFIQERQLTHRQQSGGPDFLIVSVLLYKDPYSDPDIKYIRNIVSKQCKPTIGSTSIHEKQLTHRHQSGGLNVFMMSVLRQDDSFKDLDIATVRTLTSSSSVKIATPWKKIYPYVSRTSIDGLVCLYDPLRSGFIVNPTTRWHRVLPLSNFQRLLINFGVKDYSDLGLILYKVALEDAEEWLLQNSINTSEDTRLNHHQTRIETRCLKPAWGWLKCNVHASWIKDVFHCGGAWLLRIHAGDAVLHARDAFLPMFNRIAAELHCILWFLQSLHQVHVDSCEIWSNCTATIGVLAQPGDWPKYCSILNKIDQVIQVMRDVTFQISSSKANSLARYIISTVRREGRFNSYMAIG</sequence>
<organism evidence="2 3">
    <name type="scientific">Arabidopsis thaliana x Arabidopsis arenosa</name>
    <dbReference type="NCBI Taxonomy" id="1240361"/>
    <lineage>
        <taxon>Eukaryota</taxon>
        <taxon>Viridiplantae</taxon>
        <taxon>Streptophyta</taxon>
        <taxon>Embryophyta</taxon>
        <taxon>Tracheophyta</taxon>
        <taxon>Spermatophyta</taxon>
        <taxon>Magnoliopsida</taxon>
        <taxon>eudicotyledons</taxon>
        <taxon>Gunneridae</taxon>
        <taxon>Pentapetalae</taxon>
        <taxon>rosids</taxon>
        <taxon>malvids</taxon>
        <taxon>Brassicales</taxon>
        <taxon>Brassicaceae</taxon>
        <taxon>Camelineae</taxon>
        <taxon>Arabidopsis</taxon>
    </lineage>
</organism>
<dbReference type="AlphaFoldDB" id="A0A8T2BHN4"/>
<evidence type="ECO:0000313" key="2">
    <source>
        <dbReference type="EMBL" id="KAG7585423.1"/>
    </source>
</evidence>
<dbReference type="PANTHER" id="PTHR31672">
    <property type="entry name" value="BNACNNG10540D PROTEIN"/>
    <property type="match status" value="1"/>
</dbReference>
<evidence type="ECO:0000259" key="1">
    <source>
        <dbReference type="PROSITE" id="PS50181"/>
    </source>
</evidence>